<sequence>MSRAIPPLSRNPQAPGTSSGRPIGTATRLTTASGQRPSSRGGPLGSNMRIKVEDAPMNRGGLGGIQNPGGLAGRQVQDRTYFVGLVRSKVSDLESEIQRLQRETDSFTEDNKQYFALSKAAEDSSQHIENLRNELGDYNMVIDRLQTTGEVAELKKEIADLNAHNHQVESSIDEIYLEKQRKEQRIQKLERDLAEEKRKAERLLDNMNPELKQRYAKIKSTSNQLQNQMDSMQNEISTLDGHMNKMREQMSGAVIKQEALTLVEQIYELELKREQLTNESKSILTPEQERQKLTQQVKEDNQEIAAMDKQISELRERNENLKQSYENDDIQTSLLVQQQNKSSTTADDETKQKYIELKKREQHIDEFFSTYEQTREQNLNDIKNIQKTNLTLLALISRTLVKGDQALTRDDYTQLKTNIDQHEAEKKKSHDTLAILAEQHRKVKQDYAKVETLDQKLAEELKELKKQYAKMQEDLEKFNDLEGLKRKAEKRKIQLAADKNNMGKQRQVTKFEIQTLQSQFEAAQTQLRDNETHQQLVNLEKKLQSVSQALFTLDESLASQHVQGQYEQVKRQALELVQAHNRWLIQHYQNSPIA</sequence>
<dbReference type="OrthoDB" id="444379at2759"/>
<dbReference type="EMBL" id="CAJOAX010000004">
    <property type="protein sequence ID" value="CAF3474578.1"/>
    <property type="molecule type" value="Genomic_DNA"/>
</dbReference>
<dbReference type="Proteomes" id="UP000663889">
    <property type="component" value="Unassembled WGS sequence"/>
</dbReference>
<dbReference type="EMBL" id="CAJOBE010000036">
    <property type="protein sequence ID" value="CAF3547740.1"/>
    <property type="molecule type" value="Genomic_DNA"/>
</dbReference>
<comment type="caution">
    <text evidence="3">The sequence shown here is derived from an EMBL/GenBank/DDBJ whole genome shotgun (WGS) entry which is preliminary data.</text>
</comment>
<name>A0A813RGC6_9BILA</name>
<dbReference type="Proteomes" id="UP000663874">
    <property type="component" value="Unassembled WGS sequence"/>
</dbReference>
<feature type="coiled-coil region" evidence="1">
    <location>
        <begin position="83"/>
        <end position="331"/>
    </location>
</feature>
<accession>A0A813RGC6</accession>
<evidence type="ECO:0000313" key="4">
    <source>
        <dbReference type="EMBL" id="CAF0814945.1"/>
    </source>
</evidence>
<keyword evidence="1" id="KW-0175">Coiled coil</keyword>
<gene>
    <name evidence="6" type="ORF">FNK824_LOCUS795</name>
    <name evidence="5" type="ORF">OTI717_LOCUS149</name>
    <name evidence="3" type="ORF">RFH988_LOCUS3038</name>
    <name evidence="4" type="ORF">SEV965_LOCUS1318</name>
</gene>
<protein>
    <recommendedName>
        <fullName evidence="8">Intraflagellar transport protein 74 homolog</fullName>
    </recommendedName>
</protein>
<dbReference type="PANTHER" id="PTHR31432">
    <property type="entry name" value="INTRAFLAGELLAR TRANSPORT PROTEIN 74 HOMOLOG"/>
    <property type="match status" value="1"/>
</dbReference>
<dbReference type="GO" id="GO:0048487">
    <property type="term" value="F:beta-tubulin binding"/>
    <property type="evidence" value="ECO:0007669"/>
    <property type="project" value="InterPro"/>
</dbReference>
<proteinExistence type="predicted"/>
<dbReference type="GO" id="GO:0005929">
    <property type="term" value="C:cilium"/>
    <property type="evidence" value="ECO:0007669"/>
    <property type="project" value="TreeGrafter"/>
</dbReference>
<dbReference type="Proteomes" id="UP000663882">
    <property type="component" value="Unassembled WGS sequence"/>
</dbReference>
<organism evidence="3 7">
    <name type="scientific">Rotaria sordida</name>
    <dbReference type="NCBI Taxonomy" id="392033"/>
    <lineage>
        <taxon>Eukaryota</taxon>
        <taxon>Metazoa</taxon>
        <taxon>Spiralia</taxon>
        <taxon>Gnathifera</taxon>
        <taxon>Rotifera</taxon>
        <taxon>Eurotatoria</taxon>
        <taxon>Bdelloidea</taxon>
        <taxon>Philodinida</taxon>
        <taxon>Philodinidae</taxon>
        <taxon>Rotaria</taxon>
    </lineage>
</organism>
<feature type="coiled-coil region" evidence="1">
    <location>
        <begin position="412"/>
        <end position="491"/>
    </location>
</feature>
<evidence type="ECO:0000313" key="6">
    <source>
        <dbReference type="EMBL" id="CAF3547740.1"/>
    </source>
</evidence>
<evidence type="ECO:0000256" key="1">
    <source>
        <dbReference type="SAM" id="Coils"/>
    </source>
</evidence>
<dbReference type="InterPro" id="IPR029602">
    <property type="entry name" value="IFT74"/>
</dbReference>
<dbReference type="EMBL" id="CAJNOU010000025">
    <property type="protein sequence ID" value="CAF0814945.1"/>
    <property type="molecule type" value="Genomic_DNA"/>
</dbReference>
<feature type="compositionally biased region" description="Polar residues" evidence="2">
    <location>
        <begin position="10"/>
        <end position="20"/>
    </location>
</feature>
<feature type="region of interest" description="Disordered" evidence="2">
    <location>
        <begin position="1"/>
        <end position="49"/>
    </location>
</feature>
<evidence type="ECO:0000256" key="2">
    <source>
        <dbReference type="SAM" id="MobiDB-lite"/>
    </source>
</evidence>
<dbReference type="AlphaFoldDB" id="A0A813RGC6"/>
<evidence type="ECO:0000313" key="7">
    <source>
        <dbReference type="Proteomes" id="UP000663882"/>
    </source>
</evidence>
<dbReference type="GO" id="GO:0035735">
    <property type="term" value="P:intraciliary transport involved in cilium assembly"/>
    <property type="evidence" value="ECO:0007669"/>
    <property type="project" value="TreeGrafter"/>
</dbReference>
<dbReference type="Proteomes" id="UP000663823">
    <property type="component" value="Unassembled WGS sequence"/>
</dbReference>
<reference evidence="3" key="1">
    <citation type="submission" date="2021-02" db="EMBL/GenBank/DDBJ databases">
        <authorList>
            <person name="Nowell W R."/>
        </authorList>
    </citation>
    <scope>NUCLEOTIDE SEQUENCE</scope>
</reference>
<evidence type="ECO:0000313" key="5">
    <source>
        <dbReference type="EMBL" id="CAF3474578.1"/>
    </source>
</evidence>
<evidence type="ECO:0008006" key="8">
    <source>
        <dbReference type="Google" id="ProtNLM"/>
    </source>
</evidence>
<feature type="compositionally biased region" description="Polar residues" evidence="2">
    <location>
        <begin position="27"/>
        <end position="38"/>
    </location>
</feature>
<dbReference type="Gene3D" id="1.10.287.1490">
    <property type="match status" value="1"/>
</dbReference>
<dbReference type="EMBL" id="CAJNOO010000070">
    <property type="protein sequence ID" value="CAF0783544.1"/>
    <property type="molecule type" value="Genomic_DNA"/>
</dbReference>
<dbReference type="GO" id="GO:0030992">
    <property type="term" value="C:intraciliary transport particle B"/>
    <property type="evidence" value="ECO:0007669"/>
    <property type="project" value="InterPro"/>
</dbReference>
<evidence type="ECO:0000313" key="3">
    <source>
        <dbReference type="EMBL" id="CAF0783544.1"/>
    </source>
</evidence>
<dbReference type="PANTHER" id="PTHR31432:SF0">
    <property type="entry name" value="INTRAFLAGELLAR TRANSPORT PROTEIN 74 HOMOLOG"/>
    <property type="match status" value="1"/>
</dbReference>